<dbReference type="Pfam" id="PF22784">
    <property type="entry name" value="PTP-SAK"/>
    <property type="match status" value="1"/>
</dbReference>
<dbReference type="KEGG" id="sge:DWG14_05669"/>
<sequence>MNGWDEQGPGVLRLPSGRLVRGRGLRHPLDPAAPAPSYGVYLLGRTPPEVPWESHWLRWPDFRLPADRAQARAVLTEVWRRAAGERVELACGGGRGRTGTALACLAVLDGVPAAEAVAYVRAHYDRRAVETPWQRRYVRRF</sequence>
<dbReference type="Gene3D" id="3.90.190.10">
    <property type="entry name" value="Protein tyrosine phosphatase superfamily"/>
    <property type="match status" value="1"/>
</dbReference>
<accession>A0AAI8L4U8</accession>
<name>A0AAI8L4U8_9ACTN</name>
<evidence type="ECO:0000313" key="3">
    <source>
        <dbReference type="EMBL" id="AYC41383.1"/>
    </source>
</evidence>
<dbReference type="RefSeq" id="WP_120052348.1">
    <property type="nucleotide sequence ID" value="NZ_CP032427.1"/>
</dbReference>
<dbReference type="Proteomes" id="UP000265765">
    <property type="component" value="Chromosome"/>
</dbReference>
<dbReference type="EMBL" id="CP032427">
    <property type="protein sequence ID" value="AYC41383.1"/>
    <property type="molecule type" value="Genomic_DNA"/>
</dbReference>
<organism evidence="3 4">
    <name type="scientific">Streptomyces griseorubiginosus</name>
    <dbReference type="NCBI Taxonomy" id="67304"/>
    <lineage>
        <taxon>Bacteria</taxon>
        <taxon>Bacillati</taxon>
        <taxon>Actinomycetota</taxon>
        <taxon>Actinomycetes</taxon>
        <taxon>Kitasatosporales</taxon>
        <taxon>Streptomycetaceae</taxon>
        <taxon>Streptomyces</taxon>
    </lineage>
</organism>
<dbReference type="SUPFAM" id="SSF52799">
    <property type="entry name" value="(Phosphotyrosine protein) phosphatases II"/>
    <property type="match status" value="1"/>
</dbReference>
<protein>
    <recommendedName>
        <fullName evidence="2">Swiss Army Knife protein DSP-PTPase phosphatase domain-containing protein</fullName>
    </recommendedName>
</protein>
<evidence type="ECO:0000313" key="4">
    <source>
        <dbReference type="Proteomes" id="UP000265765"/>
    </source>
</evidence>
<feature type="domain" description="Swiss Army Knife protein DSP-PTPase phosphatase" evidence="2">
    <location>
        <begin position="68"/>
        <end position="116"/>
    </location>
</feature>
<dbReference type="AlphaFoldDB" id="A0AAI8L4U8"/>
<dbReference type="InterPro" id="IPR029021">
    <property type="entry name" value="Prot-tyrosine_phosphatase-like"/>
</dbReference>
<gene>
    <name evidence="3" type="ORF">DWG14_05669</name>
</gene>
<dbReference type="GeneID" id="91284521"/>
<dbReference type="InterPro" id="IPR057023">
    <property type="entry name" value="PTP-SAK"/>
</dbReference>
<proteinExistence type="predicted"/>
<reference evidence="3 4" key="1">
    <citation type="submission" date="2018-09" db="EMBL/GenBank/DDBJ databases">
        <title>Production of Trimethoprim by Streptomyces sp. 3E-1.</title>
        <authorList>
            <person name="Kang H.J."/>
            <person name="Kim S.B."/>
        </authorList>
    </citation>
    <scope>NUCLEOTIDE SEQUENCE [LARGE SCALE GENOMIC DNA]</scope>
    <source>
        <strain evidence="3 4">3E-1</strain>
    </source>
</reference>
<dbReference type="GO" id="GO:0016791">
    <property type="term" value="F:phosphatase activity"/>
    <property type="evidence" value="ECO:0007669"/>
    <property type="project" value="UniProtKB-ARBA"/>
</dbReference>
<keyword evidence="1" id="KW-0378">Hydrolase</keyword>
<evidence type="ECO:0000259" key="2">
    <source>
        <dbReference type="Pfam" id="PF22784"/>
    </source>
</evidence>
<evidence type="ECO:0000256" key="1">
    <source>
        <dbReference type="ARBA" id="ARBA00022801"/>
    </source>
</evidence>